<evidence type="ECO:0000256" key="1">
    <source>
        <dbReference type="SAM" id="Phobius"/>
    </source>
</evidence>
<dbReference type="RefSeq" id="WP_123917340.1">
    <property type="nucleotide sequence ID" value="NZ_RKRA01000001.1"/>
</dbReference>
<evidence type="ECO:0000313" key="3">
    <source>
        <dbReference type="Proteomes" id="UP000280726"/>
    </source>
</evidence>
<comment type="caution">
    <text evidence="2">The sequence shown here is derived from an EMBL/GenBank/DDBJ whole genome shotgun (WGS) entry which is preliminary data.</text>
</comment>
<protein>
    <submittedName>
        <fullName evidence="2">Uncharacterized protein</fullName>
    </submittedName>
</protein>
<keyword evidence="1" id="KW-0472">Membrane</keyword>
<feature type="transmembrane region" description="Helical" evidence="1">
    <location>
        <begin position="98"/>
        <end position="120"/>
    </location>
</feature>
<dbReference type="Proteomes" id="UP000280726">
    <property type="component" value="Unassembled WGS sequence"/>
</dbReference>
<reference evidence="2 3" key="1">
    <citation type="submission" date="2018-11" db="EMBL/GenBank/DDBJ databases">
        <title>Sequencing the genomes of 1000 actinobacteria strains.</title>
        <authorList>
            <person name="Klenk H.-P."/>
        </authorList>
    </citation>
    <scope>NUCLEOTIDE SEQUENCE [LARGE SCALE GENOMIC DNA]</scope>
    <source>
        <strain evidence="2 3">DSM 14418</strain>
    </source>
</reference>
<organism evidence="2 3">
    <name type="scientific">Georgenia muralis</name>
    <dbReference type="NCBI Taxonomy" id="154117"/>
    <lineage>
        <taxon>Bacteria</taxon>
        <taxon>Bacillati</taxon>
        <taxon>Actinomycetota</taxon>
        <taxon>Actinomycetes</taxon>
        <taxon>Micrococcales</taxon>
        <taxon>Bogoriellaceae</taxon>
        <taxon>Georgenia</taxon>
    </lineage>
</organism>
<gene>
    <name evidence="2" type="ORF">EDD32_2136</name>
</gene>
<sequence length="301" mass="31033">MAHLGDDVSALVDGQLPHERAEAALAHLVNCELCAAQVAVERASRRHLSSACDVRPSPELTDRLMALARDVPEAPQGVRAAAGRAWAPLASGRTRRRLALRSTAVLAGAAGALVVVGTLAERTGDPAAMLARFAGPERHETELVVSADTLTASAGGTTAAALTWLGEHGWAPPVALPEDARITSVTAVEGRSGEEVLELSVVLDGHPVDVLQQQAVLDPDSLTGLSVVDGENVFELPGSGTRLVLQSGDVTVLVSAPDDPALARAVAAAFPATEPGAGMGDRLGRGWHTIVAWTDLLVDAP</sequence>
<dbReference type="AlphaFoldDB" id="A0A3N4Z5E9"/>
<keyword evidence="1" id="KW-0812">Transmembrane</keyword>
<proteinExistence type="predicted"/>
<keyword evidence="3" id="KW-1185">Reference proteome</keyword>
<evidence type="ECO:0000313" key="2">
    <source>
        <dbReference type="EMBL" id="RPF27647.1"/>
    </source>
</evidence>
<name>A0A3N4Z5E9_9MICO</name>
<keyword evidence="1" id="KW-1133">Transmembrane helix</keyword>
<dbReference type="OrthoDB" id="3743969at2"/>
<dbReference type="EMBL" id="RKRA01000001">
    <property type="protein sequence ID" value="RPF27647.1"/>
    <property type="molecule type" value="Genomic_DNA"/>
</dbReference>
<accession>A0A3N4Z5E9</accession>